<organism evidence="1 2">
    <name type="scientific">Canavalia gladiata</name>
    <name type="common">Sword bean</name>
    <name type="synonym">Dolichos gladiatus</name>
    <dbReference type="NCBI Taxonomy" id="3824"/>
    <lineage>
        <taxon>Eukaryota</taxon>
        <taxon>Viridiplantae</taxon>
        <taxon>Streptophyta</taxon>
        <taxon>Embryophyta</taxon>
        <taxon>Tracheophyta</taxon>
        <taxon>Spermatophyta</taxon>
        <taxon>Magnoliopsida</taxon>
        <taxon>eudicotyledons</taxon>
        <taxon>Gunneridae</taxon>
        <taxon>Pentapetalae</taxon>
        <taxon>rosids</taxon>
        <taxon>fabids</taxon>
        <taxon>Fabales</taxon>
        <taxon>Fabaceae</taxon>
        <taxon>Papilionoideae</taxon>
        <taxon>50 kb inversion clade</taxon>
        <taxon>NPAAA clade</taxon>
        <taxon>indigoferoid/millettioid clade</taxon>
        <taxon>Phaseoleae</taxon>
        <taxon>Canavalia</taxon>
    </lineage>
</organism>
<evidence type="ECO:0000313" key="2">
    <source>
        <dbReference type="Proteomes" id="UP001367508"/>
    </source>
</evidence>
<gene>
    <name evidence="1" type="ORF">VNO77_50002</name>
</gene>
<dbReference type="Proteomes" id="UP001367508">
    <property type="component" value="Unassembled WGS sequence"/>
</dbReference>
<comment type="caution">
    <text evidence="1">The sequence shown here is derived from an EMBL/GenBank/DDBJ whole genome shotgun (WGS) entry which is preliminary data.</text>
</comment>
<dbReference type="AlphaFoldDB" id="A0AAN9JCN7"/>
<reference evidence="1 2" key="1">
    <citation type="submission" date="2024-01" db="EMBL/GenBank/DDBJ databases">
        <title>The genomes of 5 underutilized Papilionoideae crops provide insights into root nodulation and disease resistanc.</title>
        <authorList>
            <person name="Jiang F."/>
        </authorList>
    </citation>
    <scope>NUCLEOTIDE SEQUENCE [LARGE SCALE GENOMIC DNA]</scope>
    <source>
        <strain evidence="1">LVBAO_FW01</strain>
        <tissue evidence="1">Leaves</tissue>
    </source>
</reference>
<keyword evidence="2" id="KW-1185">Reference proteome</keyword>
<name>A0AAN9JCN7_CANGL</name>
<proteinExistence type="predicted"/>
<accession>A0AAN9JCN7</accession>
<dbReference type="EMBL" id="JAYMYQ010000067">
    <property type="protein sequence ID" value="KAK7296580.1"/>
    <property type="molecule type" value="Genomic_DNA"/>
</dbReference>
<evidence type="ECO:0000313" key="1">
    <source>
        <dbReference type="EMBL" id="KAK7296580.1"/>
    </source>
</evidence>
<sequence>MPFMFLVKKKRVAFLPGPDKIQLQLRFADFFLNPESELATFITKDAFSVSIQFGLHVHFRIKLIRPKAERRVHWHENQAK</sequence>
<protein>
    <submittedName>
        <fullName evidence="1">Uncharacterized protein</fullName>
    </submittedName>
</protein>